<dbReference type="EMBL" id="CAMPGE010004066">
    <property type="protein sequence ID" value="CAI2362907.1"/>
    <property type="molecule type" value="Genomic_DNA"/>
</dbReference>
<gene>
    <name evidence="2" type="ORF">ECRASSUSDP1_LOCUS4237</name>
</gene>
<proteinExistence type="predicted"/>
<name>A0AAD1U5T4_EUPCR</name>
<dbReference type="AlphaFoldDB" id="A0AAD1U5T4"/>
<evidence type="ECO:0000256" key="1">
    <source>
        <dbReference type="SAM" id="MobiDB-lite"/>
    </source>
</evidence>
<organism evidence="2 3">
    <name type="scientific">Euplotes crassus</name>
    <dbReference type="NCBI Taxonomy" id="5936"/>
    <lineage>
        <taxon>Eukaryota</taxon>
        <taxon>Sar</taxon>
        <taxon>Alveolata</taxon>
        <taxon>Ciliophora</taxon>
        <taxon>Intramacronucleata</taxon>
        <taxon>Spirotrichea</taxon>
        <taxon>Hypotrichia</taxon>
        <taxon>Euplotida</taxon>
        <taxon>Euplotidae</taxon>
        <taxon>Moneuplotes</taxon>
    </lineage>
</organism>
<feature type="region of interest" description="Disordered" evidence="1">
    <location>
        <begin position="135"/>
        <end position="157"/>
    </location>
</feature>
<keyword evidence="3" id="KW-1185">Reference proteome</keyword>
<dbReference type="Proteomes" id="UP001295684">
    <property type="component" value="Unassembled WGS sequence"/>
</dbReference>
<accession>A0AAD1U5T4</accession>
<evidence type="ECO:0000313" key="2">
    <source>
        <dbReference type="EMBL" id="CAI2362907.1"/>
    </source>
</evidence>
<evidence type="ECO:0000313" key="3">
    <source>
        <dbReference type="Proteomes" id="UP001295684"/>
    </source>
</evidence>
<sequence>MKSGIGLHRSKSKEEFFTTSHNFYRAHLTHKEMKNLKTSFHEKFPVFCKRKSYRSNKYSRNTSPSKISGQNSLKFPVKKPLTKRVNLLRYSDPQTPTKNPINPCSLYRLSKATPKTTAKCEKRKKPRPAPIQVYHSHSKREIQTPKPKNVSLAREKTTCTDPSQFEKLEQRVSSKVPTSLVPKYPQICCSLRPFNSCYNSPGLKFIPEMSPKLGTSIPHKFEPKTPTKLIQRTNCSKILLRQGTFTSHSTNLLNNPSSPTNDQKLLEKSIQSVALGNQVLEAKITAKISRIRLLKASLQQEESINLQLQLHFRNVLIQKEIA</sequence>
<comment type="caution">
    <text evidence="2">The sequence shown here is derived from an EMBL/GenBank/DDBJ whole genome shotgun (WGS) entry which is preliminary data.</text>
</comment>
<protein>
    <submittedName>
        <fullName evidence="2">Uncharacterized protein</fullName>
    </submittedName>
</protein>
<reference evidence="2" key="1">
    <citation type="submission" date="2023-07" db="EMBL/GenBank/DDBJ databases">
        <authorList>
            <consortium name="AG Swart"/>
            <person name="Singh M."/>
            <person name="Singh A."/>
            <person name="Seah K."/>
            <person name="Emmerich C."/>
        </authorList>
    </citation>
    <scope>NUCLEOTIDE SEQUENCE</scope>
    <source>
        <strain evidence="2">DP1</strain>
    </source>
</reference>